<dbReference type="Proteomes" id="UP000603200">
    <property type="component" value="Unassembled WGS sequence"/>
</dbReference>
<keyword evidence="2" id="KW-1185">Reference proteome</keyword>
<accession>A0ABQ3ZXQ3</accession>
<proteinExistence type="predicted"/>
<evidence type="ECO:0000313" key="1">
    <source>
        <dbReference type="EMBL" id="GIE22957.1"/>
    </source>
</evidence>
<name>A0ABQ3ZXQ3_9ACTN</name>
<reference evidence="1 2" key="1">
    <citation type="submission" date="2021-01" db="EMBL/GenBank/DDBJ databases">
        <title>Whole genome shotgun sequence of Actinoplanes humidus NBRC 14915.</title>
        <authorList>
            <person name="Komaki H."/>
            <person name="Tamura T."/>
        </authorList>
    </citation>
    <scope>NUCLEOTIDE SEQUENCE [LARGE SCALE GENOMIC DNA]</scope>
    <source>
        <strain evidence="1 2">NBRC 14915</strain>
    </source>
</reference>
<sequence length="219" mass="22700">MLLVRHLTEHHAASPGSISGDFPVHFHAGEEAVAAGLLAALGPSDAIVSTVGEPAFANSFQWAIARARDDVQSRRRGVTVCLVEAGGQPLAPWLDAARRAQLPILFCSIAGTPPEPAGQEPCPDETADCSDVEAVLTAARTSLRNVRDSGGARLLDLAGTYGPSRLDPIEVLALRMVTDHQLDDNALCAIDTNAAARAEATLAASVPEALASPPGGCQE</sequence>
<dbReference type="EMBL" id="BOMN01000087">
    <property type="protein sequence ID" value="GIE22957.1"/>
    <property type="molecule type" value="Genomic_DNA"/>
</dbReference>
<evidence type="ECO:0000313" key="2">
    <source>
        <dbReference type="Proteomes" id="UP000603200"/>
    </source>
</evidence>
<gene>
    <name evidence="1" type="ORF">Ahu01nite_060590</name>
</gene>
<organism evidence="1 2">
    <name type="scientific">Winogradskya humida</name>
    <dbReference type="NCBI Taxonomy" id="113566"/>
    <lineage>
        <taxon>Bacteria</taxon>
        <taxon>Bacillati</taxon>
        <taxon>Actinomycetota</taxon>
        <taxon>Actinomycetes</taxon>
        <taxon>Micromonosporales</taxon>
        <taxon>Micromonosporaceae</taxon>
        <taxon>Winogradskya</taxon>
    </lineage>
</organism>
<comment type="caution">
    <text evidence="1">The sequence shown here is derived from an EMBL/GenBank/DDBJ whole genome shotgun (WGS) entry which is preliminary data.</text>
</comment>
<protein>
    <submittedName>
        <fullName evidence="1">Uncharacterized protein</fullName>
    </submittedName>
</protein>